<organism evidence="1">
    <name type="scientific">hydrothermal vent metagenome</name>
    <dbReference type="NCBI Taxonomy" id="652676"/>
    <lineage>
        <taxon>unclassified sequences</taxon>
        <taxon>metagenomes</taxon>
        <taxon>ecological metagenomes</taxon>
    </lineage>
</organism>
<gene>
    <name evidence="1" type="ORF">MNBD_GAMMA23-1162</name>
</gene>
<dbReference type="AlphaFoldDB" id="A0A3B1ABQ9"/>
<sequence length="128" mass="14504">MPNSIKKRCLFSIIESPLHPQFSEIYNNQAIDEARFSSMRKALAALKKMPPDVIVAEFFYGYGNNYAGINISNLDVLLYSLQKYAPAAKVIVLVDRKERKYVDKLNEILTLHAILTFPVAARDIDALL</sequence>
<name>A0A3B1ABQ9_9ZZZZ</name>
<dbReference type="EMBL" id="UOFT01000048">
    <property type="protein sequence ID" value="VAW95699.1"/>
    <property type="molecule type" value="Genomic_DNA"/>
</dbReference>
<proteinExistence type="predicted"/>
<accession>A0A3B1ABQ9</accession>
<reference evidence="1" key="1">
    <citation type="submission" date="2018-06" db="EMBL/GenBank/DDBJ databases">
        <authorList>
            <person name="Zhirakovskaya E."/>
        </authorList>
    </citation>
    <scope>NUCLEOTIDE SEQUENCE</scope>
</reference>
<evidence type="ECO:0000313" key="1">
    <source>
        <dbReference type="EMBL" id="VAW95699.1"/>
    </source>
</evidence>
<protein>
    <submittedName>
        <fullName evidence="1">Uncharacterized protein</fullName>
    </submittedName>
</protein>